<evidence type="ECO:0000313" key="3">
    <source>
        <dbReference type="Proteomes" id="UP000286045"/>
    </source>
</evidence>
<evidence type="ECO:0000256" key="1">
    <source>
        <dbReference type="SAM" id="MobiDB-lite"/>
    </source>
</evidence>
<sequence length="369" mass="42260">MTRRPLRGPRPEPLLGKPERPVFSRGTILDNGLIGQKTQNRRSLEGARDVPDPRATEDDLYALNSLQLHRSWALEGLSVQIPMEYLRDKLPPACRKMVGIATVGPLYVFNCDERDLERRMGKMFGTWREFWNVFRKTEFVFWPIEAEKGYFVTAIFHMEKAMIDDPDFDPDADPDAVIPQVESRDFTLIGTWSVVDGQRGDAGRKRLRRVRERVELIFAAHGLRFGEGSFMVHRGANGEEWNEPWVPPHDDDEAWSTGIRSFAIVRQMIQRVLDLYCYQGEYDDNLFAEPCCGWLNVDQVRHEMMGICAAKVMEDMKWNARLAVECIQEITTVEGFPPFKANLLAPNDNNKKAYVAESDVAGVPRLSPP</sequence>
<evidence type="ECO:0000313" key="2">
    <source>
        <dbReference type="EMBL" id="RWA05293.1"/>
    </source>
</evidence>
<gene>
    <name evidence="2" type="ORF">EKO27_g9815</name>
</gene>
<protein>
    <recommendedName>
        <fullName evidence="4">Ubiquitin-like protease family profile domain-containing protein</fullName>
    </recommendedName>
</protein>
<dbReference type="AlphaFoldDB" id="A0A439CT13"/>
<comment type="caution">
    <text evidence="2">The sequence shown here is derived from an EMBL/GenBank/DDBJ whole genome shotgun (WGS) entry which is preliminary data.</text>
</comment>
<name>A0A439CT13_9PEZI</name>
<proteinExistence type="predicted"/>
<organism evidence="2 3">
    <name type="scientific">Xylaria grammica</name>
    <dbReference type="NCBI Taxonomy" id="363999"/>
    <lineage>
        <taxon>Eukaryota</taxon>
        <taxon>Fungi</taxon>
        <taxon>Dikarya</taxon>
        <taxon>Ascomycota</taxon>
        <taxon>Pezizomycotina</taxon>
        <taxon>Sordariomycetes</taxon>
        <taxon>Xylariomycetidae</taxon>
        <taxon>Xylariales</taxon>
        <taxon>Xylariaceae</taxon>
        <taxon>Xylaria</taxon>
    </lineage>
</organism>
<keyword evidence="3" id="KW-1185">Reference proteome</keyword>
<dbReference type="EMBL" id="RYZI01000457">
    <property type="protein sequence ID" value="RWA05293.1"/>
    <property type="molecule type" value="Genomic_DNA"/>
</dbReference>
<reference evidence="2 3" key="1">
    <citation type="submission" date="2018-12" db="EMBL/GenBank/DDBJ databases">
        <title>Draft genome sequence of Xylaria grammica IHI A82.</title>
        <authorList>
            <person name="Buettner E."/>
            <person name="Kellner H."/>
        </authorList>
    </citation>
    <scope>NUCLEOTIDE SEQUENCE [LARGE SCALE GENOMIC DNA]</scope>
    <source>
        <strain evidence="2 3">IHI A82</strain>
    </source>
</reference>
<feature type="region of interest" description="Disordered" evidence="1">
    <location>
        <begin position="1"/>
        <end position="55"/>
    </location>
</feature>
<dbReference type="Proteomes" id="UP000286045">
    <property type="component" value="Unassembled WGS sequence"/>
</dbReference>
<feature type="compositionally biased region" description="Basic and acidic residues" evidence="1">
    <location>
        <begin position="42"/>
        <end position="55"/>
    </location>
</feature>
<accession>A0A439CT13</accession>
<evidence type="ECO:0008006" key="4">
    <source>
        <dbReference type="Google" id="ProtNLM"/>
    </source>
</evidence>